<organism evidence="2 3">
    <name type="scientific">Elstera litoralis</name>
    <dbReference type="NCBI Taxonomy" id="552518"/>
    <lineage>
        <taxon>Bacteria</taxon>
        <taxon>Pseudomonadati</taxon>
        <taxon>Pseudomonadota</taxon>
        <taxon>Alphaproteobacteria</taxon>
        <taxon>Rhodospirillales</taxon>
        <taxon>Rhodospirillaceae</taxon>
        <taxon>Elstera</taxon>
    </lineage>
</organism>
<evidence type="ECO:0000313" key="2">
    <source>
        <dbReference type="EMBL" id="KJV09421.1"/>
    </source>
</evidence>
<comment type="caution">
    <text evidence="2">The sequence shown here is derived from an EMBL/GenBank/DDBJ whole genome shotgun (WGS) entry which is preliminary data.</text>
</comment>
<keyword evidence="3" id="KW-1185">Reference proteome</keyword>
<dbReference type="Proteomes" id="UP000033774">
    <property type="component" value="Unassembled WGS sequence"/>
</dbReference>
<keyword evidence="1" id="KW-0472">Membrane</keyword>
<evidence type="ECO:0000313" key="3">
    <source>
        <dbReference type="Proteomes" id="UP000033774"/>
    </source>
</evidence>
<proteinExistence type="predicted"/>
<name>A0A0F3IRT4_9PROT</name>
<protein>
    <submittedName>
        <fullName evidence="2">Uncharacterized protein</fullName>
    </submittedName>
</protein>
<dbReference type="EMBL" id="LAJY01000285">
    <property type="protein sequence ID" value="KJV09421.1"/>
    <property type="molecule type" value="Genomic_DNA"/>
</dbReference>
<keyword evidence="1" id="KW-1133">Transmembrane helix</keyword>
<accession>A0A0F3IRT4</accession>
<dbReference type="AlphaFoldDB" id="A0A0F3IRT4"/>
<dbReference type="RefSeq" id="WP_045775987.1">
    <property type="nucleotide sequence ID" value="NZ_LAJY01000285.1"/>
</dbReference>
<sequence>MRLTLPDRLKQGGLAALAGLGLLFPQALPIILGLLLLVLGGEAWGSGNWPGRDAVRRLRWAGLVFLLPCWRWR</sequence>
<reference evidence="2 3" key="1">
    <citation type="submission" date="2015-03" db="EMBL/GenBank/DDBJ databases">
        <title>Draft genome sequence of Elstera litoralis.</title>
        <authorList>
            <person name="Rahalkar M.C."/>
            <person name="Dhakephalkar P.K."/>
            <person name="Pore S.D."/>
            <person name="Arora P."/>
            <person name="Kapse N.G."/>
            <person name="Pandit P.S."/>
        </authorList>
    </citation>
    <scope>NUCLEOTIDE SEQUENCE [LARGE SCALE GENOMIC DNA]</scope>
    <source>
        <strain evidence="2 3">Dia-1</strain>
    </source>
</reference>
<keyword evidence="1" id="KW-0812">Transmembrane</keyword>
<evidence type="ECO:0000256" key="1">
    <source>
        <dbReference type="SAM" id="Phobius"/>
    </source>
</evidence>
<gene>
    <name evidence="2" type="ORF">VZ95_11635</name>
</gene>
<feature type="transmembrane region" description="Helical" evidence="1">
    <location>
        <begin position="12"/>
        <end position="39"/>
    </location>
</feature>